<protein>
    <recommendedName>
        <fullName evidence="3">TIR domain-containing protein</fullName>
    </recommendedName>
</protein>
<name>A0A931G8F4_9BACT</name>
<evidence type="ECO:0000313" key="2">
    <source>
        <dbReference type="Proteomes" id="UP000706172"/>
    </source>
</evidence>
<dbReference type="AlphaFoldDB" id="A0A931G8F4"/>
<reference evidence="1" key="1">
    <citation type="submission" date="2020-07" db="EMBL/GenBank/DDBJ databases">
        <title>Severe corrosion of carbon steel in oil field produced water can be linked to methanogenic archaea containing a special type of NiFe hydrogenase.</title>
        <authorList>
            <person name="Lahme S."/>
            <person name="Mand J."/>
            <person name="Longwell J."/>
            <person name="Smith R."/>
            <person name="Enning D."/>
        </authorList>
    </citation>
    <scope>NUCLEOTIDE SEQUENCE</scope>
    <source>
        <strain evidence="1">MIC098Bin6</strain>
    </source>
</reference>
<dbReference type="EMBL" id="JACCQK010000254">
    <property type="protein sequence ID" value="MBG0779250.1"/>
    <property type="molecule type" value="Genomic_DNA"/>
</dbReference>
<gene>
    <name evidence="1" type="ORF">H0S81_04925</name>
</gene>
<feature type="non-terminal residue" evidence="1">
    <location>
        <position position="1"/>
    </location>
</feature>
<comment type="caution">
    <text evidence="1">The sequence shown here is derived from an EMBL/GenBank/DDBJ whole genome shotgun (WGS) entry which is preliminary data.</text>
</comment>
<accession>A0A931G8F4</accession>
<evidence type="ECO:0000313" key="1">
    <source>
        <dbReference type="EMBL" id="MBG0779250.1"/>
    </source>
</evidence>
<dbReference type="Proteomes" id="UP000706172">
    <property type="component" value="Unassembled WGS sequence"/>
</dbReference>
<evidence type="ECO:0008006" key="3">
    <source>
        <dbReference type="Google" id="ProtNLM"/>
    </source>
</evidence>
<organism evidence="1 2">
    <name type="scientific">Desulfotignum balticum</name>
    <dbReference type="NCBI Taxonomy" id="115781"/>
    <lineage>
        <taxon>Bacteria</taxon>
        <taxon>Pseudomonadati</taxon>
        <taxon>Thermodesulfobacteriota</taxon>
        <taxon>Desulfobacteria</taxon>
        <taxon>Desulfobacterales</taxon>
        <taxon>Desulfobacteraceae</taxon>
        <taxon>Desulfotignum</taxon>
    </lineage>
</organism>
<sequence length="216" mass="23916">EPEFYDGFFWVADPSIGISSNLNHVLCIKCSNDACEILVEGATFETINDCFGLIAQTFGLKYCNKNETPKSLNEKIAFIAHAFDAKGNMYASIVSDFLDAVGFEVLTGDKYSPKGISKKVKERISEAKIVISIVTPKDNLTWLIQEQSISSGNIPLIALVEDGVEWNPGIHGDLEYIPFKADFIEKTFMSLLHGLDECGFVETYASKARKIMRGDP</sequence>
<proteinExistence type="predicted"/>